<keyword evidence="4" id="KW-1185">Reference proteome</keyword>
<comment type="caution">
    <text evidence="3">The sequence shown here is derived from an EMBL/GenBank/DDBJ whole genome shotgun (WGS) entry which is preliminary data.</text>
</comment>
<keyword evidence="1" id="KW-0040">ANK repeat</keyword>
<proteinExistence type="predicted"/>
<dbReference type="InterPro" id="IPR002110">
    <property type="entry name" value="Ankyrin_rpt"/>
</dbReference>
<dbReference type="EMBL" id="JAIWYP010000002">
    <property type="protein sequence ID" value="KAH3864406.1"/>
    <property type="molecule type" value="Genomic_DNA"/>
</dbReference>
<reference evidence="3" key="2">
    <citation type="submission" date="2020-11" db="EMBL/GenBank/DDBJ databases">
        <authorList>
            <person name="McCartney M.A."/>
            <person name="Auch B."/>
            <person name="Kono T."/>
            <person name="Mallez S."/>
            <person name="Becker A."/>
            <person name="Gohl D.M."/>
            <person name="Silverstein K.A.T."/>
            <person name="Koren S."/>
            <person name="Bechman K.B."/>
            <person name="Herman A."/>
            <person name="Abrahante J.E."/>
            <person name="Garbe J."/>
        </authorList>
    </citation>
    <scope>NUCLEOTIDE SEQUENCE</scope>
    <source>
        <strain evidence="3">Duluth1</strain>
        <tissue evidence="3">Whole animal</tissue>
    </source>
</reference>
<organism evidence="3 4">
    <name type="scientific">Dreissena polymorpha</name>
    <name type="common">Zebra mussel</name>
    <name type="synonym">Mytilus polymorpha</name>
    <dbReference type="NCBI Taxonomy" id="45954"/>
    <lineage>
        <taxon>Eukaryota</taxon>
        <taxon>Metazoa</taxon>
        <taxon>Spiralia</taxon>
        <taxon>Lophotrochozoa</taxon>
        <taxon>Mollusca</taxon>
        <taxon>Bivalvia</taxon>
        <taxon>Autobranchia</taxon>
        <taxon>Heteroconchia</taxon>
        <taxon>Euheterodonta</taxon>
        <taxon>Imparidentia</taxon>
        <taxon>Neoheterodontei</taxon>
        <taxon>Myida</taxon>
        <taxon>Dreissenoidea</taxon>
        <taxon>Dreissenidae</taxon>
        <taxon>Dreissena</taxon>
    </lineage>
</organism>
<evidence type="ECO:0000256" key="1">
    <source>
        <dbReference type="PROSITE-ProRule" id="PRU00023"/>
    </source>
</evidence>
<gene>
    <name evidence="3" type="ORF">DPMN_027423</name>
</gene>
<dbReference type="AlphaFoldDB" id="A0A9D4RDF7"/>
<dbReference type="OrthoDB" id="20872at2759"/>
<dbReference type="InterPro" id="IPR036770">
    <property type="entry name" value="Ankyrin_rpt-contain_sf"/>
</dbReference>
<dbReference type="Gene3D" id="1.25.40.20">
    <property type="entry name" value="Ankyrin repeat-containing domain"/>
    <property type="match status" value="2"/>
</dbReference>
<evidence type="ECO:0000313" key="4">
    <source>
        <dbReference type="Proteomes" id="UP000828390"/>
    </source>
</evidence>
<dbReference type="SMART" id="SM00248">
    <property type="entry name" value="ANK"/>
    <property type="match status" value="6"/>
</dbReference>
<feature type="domain" description="ZU5" evidence="2">
    <location>
        <begin position="8"/>
        <end position="148"/>
    </location>
</feature>
<name>A0A9D4RDF7_DREPO</name>
<sequence length="572" mass="62143">MDYDEVDIQAVRFLTSDGGTILSSLFPEISCEMPPGTFTSGSRSFCRVSLQVTNTDQSMVRQFMGNDAFVSPLILMEPLRRKFHAAPVIRLPLPGFGLHKIDPKSVRVLISVTGSSECNDWQDITSVVGESAVAKAAESGVILLCNVIVSGRFAVVCCDNSIMDVAETMSEMMTSRLDKSDTADQPHLDLLHAAHGGDLTALRACLASEGMDINFTNKSGQSALHLACSAGHQAIVQELLKAKADMTLISQKGNAAIHLACFHGYKEIVELLLDNGCDVNIPSKHSCFPPLYAAILETHCEVVEVLLSRGASVTWSSPDGLSLLLVAVFTTYDREKTIAILQLLLEKLDITKLEISPELKDKGFSYHGEALLHSVCTRQAAKDLIGPVRLKLANQSASLLQDDMATCEKEDGDFRKLLTACKEGNMDEIILFLENGELINRLTKGCVSCLHCACASGHMDIVEKLLKAGANVNTLTQYGFSCLYIASSAGFTDVVKMLLKAGANTDTLTHMGLTSSDIATEMGYMNIVAIIKDYMIRNEYMKTSRKSINTTEKTGKVKDKDDMAVKKCCALI</sequence>
<protein>
    <recommendedName>
        <fullName evidence="2">ZU5 domain-containing protein</fullName>
    </recommendedName>
</protein>
<feature type="repeat" description="ANK" evidence="1">
    <location>
        <begin position="252"/>
        <end position="284"/>
    </location>
</feature>
<feature type="repeat" description="ANK" evidence="1">
    <location>
        <begin position="478"/>
        <end position="510"/>
    </location>
</feature>
<dbReference type="PANTHER" id="PTHR22677:SF4">
    <property type="entry name" value="USHER SYNDROME TYPE-1G PROTEIN-LIKE PROTEIN"/>
    <property type="match status" value="1"/>
</dbReference>
<dbReference type="PROSITE" id="PS50297">
    <property type="entry name" value="ANK_REP_REGION"/>
    <property type="match status" value="4"/>
</dbReference>
<dbReference type="SUPFAM" id="SSF48403">
    <property type="entry name" value="Ankyrin repeat"/>
    <property type="match status" value="1"/>
</dbReference>
<dbReference type="PANTHER" id="PTHR22677">
    <property type="entry name" value="ANKYRIN REPEAT DOMAIN-CONTAINING PROTEIN 60"/>
    <property type="match status" value="1"/>
</dbReference>
<dbReference type="Gene3D" id="2.60.220.30">
    <property type="match status" value="1"/>
</dbReference>
<dbReference type="InterPro" id="IPR000906">
    <property type="entry name" value="ZU5_dom"/>
</dbReference>
<dbReference type="Pfam" id="PF12796">
    <property type="entry name" value="Ank_2"/>
    <property type="match status" value="2"/>
</dbReference>
<reference evidence="3" key="1">
    <citation type="journal article" date="2019" name="bioRxiv">
        <title>The Genome of the Zebra Mussel, Dreissena polymorpha: A Resource for Invasive Species Research.</title>
        <authorList>
            <person name="McCartney M.A."/>
            <person name="Auch B."/>
            <person name="Kono T."/>
            <person name="Mallez S."/>
            <person name="Zhang Y."/>
            <person name="Obille A."/>
            <person name="Becker A."/>
            <person name="Abrahante J.E."/>
            <person name="Garbe J."/>
            <person name="Badalamenti J.P."/>
            <person name="Herman A."/>
            <person name="Mangelson H."/>
            <person name="Liachko I."/>
            <person name="Sullivan S."/>
            <person name="Sone E.D."/>
            <person name="Koren S."/>
            <person name="Silverstein K.A.T."/>
            <person name="Beckman K.B."/>
            <person name="Gohl D.M."/>
        </authorList>
    </citation>
    <scope>NUCLEOTIDE SEQUENCE</scope>
    <source>
        <strain evidence="3">Duluth1</strain>
        <tissue evidence="3">Whole animal</tissue>
    </source>
</reference>
<evidence type="ECO:0000259" key="2">
    <source>
        <dbReference type="PROSITE" id="PS51145"/>
    </source>
</evidence>
<dbReference type="PROSITE" id="PS50088">
    <property type="entry name" value="ANK_REPEAT"/>
    <property type="match status" value="4"/>
</dbReference>
<evidence type="ECO:0000313" key="3">
    <source>
        <dbReference type="EMBL" id="KAH3864406.1"/>
    </source>
</evidence>
<dbReference type="InterPro" id="IPR039323">
    <property type="entry name" value="ANKRD_45/46/60"/>
</dbReference>
<accession>A0A9D4RDF7</accession>
<dbReference type="Proteomes" id="UP000828390">
    <property type="component" value="Unassembled WGS sequence"/>
</dbReference>
<feature type="repeat" description="ANK" evidence="1">
    <location>
        <begin position="450"/>
        <end position="477"/>
    </location>
</feature>
<dbReference type="PRINTS" id="PR01415">
    <property type="entry name" value="ANKYRIN"/>
</dbReference>
<dbReference type="PROSITE" id="PS51145">
    <property type="entry name" value="ZU5"/>
    <property type="match status" value="1"/>
</dbReference>
<feature type="repeat" description="ANK" evidence="1">
    <location>
        <begin position="219"/>
        <end position="251"/>
    </location>
</feature>